<dbReference type="InterPro" id="IPR011663">
    <property type="entry name" value="UTRA"/>
</dbReference>
<dbReference type="SMART" id="SM00345">
    <property type="entry name" value="HTH_GNTR"/>
    <property type="match status" value="1"/>
</dbReference>
<comment type="caution">
    <text evidence="5">The sequence shown here is derived from an EMBL/GenBank/DDBJ whole genome shotgun (WGS) entry which is preliminary data.</text>
</comment>
<dbReference type="Pfam" id="PF07702">
    <property type="entry name" value="UTRA"/>
    <property type="match status" value="1"/>
</dbReference>
<dbReference type="EMBL" id="JBHSIT010000003">
    <property type="protein sequence ID" value="MFC4908056.1"/>
    <property type="molecule type" value="Genomic_DNA"/>
</dbReference>
<dbReference type="PANTHER" id="PTHR44846:SF17">
    <property type="entry name" value="GNTR-FAMILY TRANSCRIPTIONAL REGULATOR"/>
    <property type="match status" value="1"/>
</dbReference>
<protein>
    <submittedName>
        <fullName evidence="5">GntR family transcriptional regulator</fullName>
    </submittedName>
</protein>
<evidence type="ECO:0000313" key="6">
    <source>
        <dbReference type="Proteomes" id="UP001595872"/>
    </source>
</evidence>
<evidence type="ECO:0000256" key="2">
    <source>
        <dbReference type="ARBA" id="ARBA00023125"/>
    </source>
</evidence>
<dbReference type="InterPro" id="IPR028978">
    <property type="entry name" value="Chorismate_lyase_/UTRA_dom_sf"/>
</dbReference>
<dbReference type="CDD" id="cd07377">
    <property type="entry name" value="WHTH_GntR"/>
    <property type="match status" value="1"/>
</dbReference>
<dbReference type="Gene3D" id="1.10.10.10">
    <property type="entry name" value="Winged helix-like DNA-binding domain superfamily/Winged helix DNA-binding domain"/>
    <property type="match status" value="1"/>
</dbReference>
<dbReference type="PANTHER" id="PTHR44846">
    <property type="entry name" value="MANNOSYL-D-GLYCERATE TRANSPORT/METABOLISM SYSTEM REPRESSOR MNGR-RELATED"/>
    <property type="match status" value="1"/>
</dbReference>
<evidence type="ECO:0000256" key="3">
    <source>
        <dbReference type="ARBA" id="ARBA00023163"/>
    </source>
</evidence>
<dbReference type="PROSITE" id="PS50949">
    <property type="entry name" value="HTH_GNTR"/>
    <property type="match status" value="1"/>
</dbReference>
<feature type="domain" description="HTH gntR-type" evidence="4">
    <location>
        <begin position="26"/>
        <end position="94"/>
    </location>
</feature>
<accession>A0ABV9TVA1</accession>
<proteinExistence type="predicted"/>
<dbReference type="SUPFAM" id="SSF46785">
    <property type="entry name" value="Winged helix' DNA-binding domain"/>
    <property type="match status" value="1"/>
</dbReference>
<reference evidence="6" key="1">
    <citation type="journal article" date="2019" name="Int. J. Syst. Evol. Microbiol.">
        <title>The Global Catalogue of Microorganisms (GCM) 10K type strain sequencing project: providing services to taxonomists for standard genome sequencing and annotation.</title>
        <authorList>
            <consortium name="The Broad Institute Genomics Platform"/>
            <consortium name="The Broad Institute Genome Sequencing Center for Infectious Disease"/>
            <person name="Wu L."/>
            <person name="Ma J."/>
        </authorList>
    </citation>
    <scope>NUCLEOTIDE SEQUENCE [LARGE SCALE GENOMIC DNA]</scope>
    <source>
        <strain evidence="6">KLKA75</strain>
    </source>
</reference>
<dbReference type="SUPFAM" id="SSF64288">
    <property type="entry name" value="Chorismate lyase-like"/>
    <property type="match status" value="1"/>
</dbReference>
<keyword evidence="3" id="KW-0804">Transcription</keyword>
<dbReference type="RefSeq" id="WP_378254346.1">
    <property type="nucleotide sequence ID" value="NZ_JBHSIT010000003.1"/>
</dbReference>
<sequence length="257" mass="28048">MKPRPAPERPRSVNRPVLSVDRNSPVPLYFQVAQQLEAAIRDGNLTPGERLENEVQLADRCGLSRPTVRQAIQHLVDKGLLVRKRGVGTQVVQAQVRRSVELTSLYDDLAAAGGEPRTEVLELASAEAPDQVAKELGVPPGTEVTKLRRLRYTGAEPLALLTNYLPGGLLEPTAADLAEHGLYELLRAAGINLRIANQTIGARGATAAEAQALDERRGVPLLTMTRTAYDDKGRAIEYGSHVYRASRYSFALTLVER</sequence>
<organism evidence="5 6">
    <name type="scientific">Actinomadura gamaensis</name>
    <dbReference type="NCBI Taxonomy" id="1763541"/>
    <lineage>
        <taxon>Bacteria</taxon>
        <taxon>Bacillati</taxon>
        <taxon>Actinomycetota</taxon>
        <taxon>Actinomycetes</taxon>
        <taxon>Streptosporangiales</taxon>
        <taxon>Thermomonosporaceae</taxon>
        <taxon>Actinomadura</taxon>
    </lineage>
</organism>
<keyword evidence="6" id="KW-1185">Reference proteome</keyword>
<dbReference type="PRINTS" id="PR00035">
    <property type="entry name" value="HTHGNTR"/>
</dbReference>
<dbReference type="Gene3D" id="3.40.1410.10">
    <property type="entry name" value="Chorismate lyase-like"/>
    <property type="match status" value="1"/>
</dbReference>
<gene>
    <name evidence="5" type="ORF">ACFPCY_12050</name>
</gene>
<dbReference type="Pfam" id="PF00392">
    <property type="entry name" value="GntR"/>
    <property type="match status" value="1"/>
</dbReference>
<dbReference type="InterPro" id="IPR036390">
    <property type="entry name" value="WH_DNA-bd_sf"/>
</dbReference>
<dbReference type="InterPro" id="IPR036388">
    <property type="entry name" value="WH-like_DNA-bd_sf"/>
</dbReference>
<dbReference type="InterPro" id="IPR050679">
    <property type="entry name" value="Bact_HTH_transcr_reg"/>
</dbReference>
<dbReference type="InterPro" id="IPR000524">
    <property type="entry name" value="Tscrpt_reg_HTH_GntR"/>
</dbReference>
<evidence type="ECO:0000259" key="4">
    <source>
        <dbReference type="PROSITE" id="PS50949"/>
    </source>
</evidence>
<keyword evidence="2" id="KW-0238">DNA-binding</keyword>
<evidence type="ECO:0000256" key="1">
    <source>
        <dbReference type="ARBA" id="ARBA00023015"/>
    </source>
</evidence>
<dbReference type="SMART" id="SM00866">
    <property type="entry name" value="UTRA"/>
    <property type="match status" value="1"/>
</dbReference>
<keyword evidence="1" id="KW-0805">Transcription regulation</keyword>
<name>A0ABV9TVA1_9ACTN</name>
<evidence type="ECO:0000313" key="5">
    <source>
        <dbReference type="EMBL" id="MFC4908056.1"/>
    </source>
</evidence>
<dbReference type="Proteomes" id="UP001595872">
    <property type="component" value="Unassembled WGS sequence"/>
</dbReference>